<dbReference type="SMART" id="SM00895">
    <property type="entry name" value="FCD"/>
    <property type="match status" value="1"/>
</dbReference>
<dbReference type="AlphaFoldDB" id="A0A931BQ07"/>
<dbReference type="InterPro" id="IPR011711">
    <property type="entry name" value="GntR_C"/>
</dbReference>
<evidence type="ECO:0000313" key="6">
    <source>
        <dbReference type="EMBL" id="MBF9234851.1"/>
    </source>
</evidence>
<evidence type="ECO:0000313" key="7">
    <source>
        <dbReference type="Proteomes" id="UP000599312"/>
    </source>
</evidence>
<feature type="domain" description="HTH gntR-type" evidence="5">
    <location>
        <begin position="25"/>
        <end position="92"/>
    </location>
</feature>
<dbReference type="Proteomes" id="UP000599312">
    <property type="component" value="Unassembled WGS sequence"/>
</dbReference>
<accession>A0A931BQ07</accession>
<evidence type="ECO:0000256" key="4">
    <source>
        <dbReference type="SAM" id="MobiDB-lite"/>
    </source>
</evidence>
<dbReference type="InterPro" id="IPR036388">
    <property type="entry name" value="WH-like_DNA-bd_sf"/>
</dbReference>
<keyword evidence="7" id="KW-1185">Reference proteome</keyword>
<name>A0A931BQ07_9HYPH</name>
<gene>
    <name evidence="6" type="ORF">I2H38_15865</name>
</gene>
<dbReference type="PROSITE" id="PS50949">
    <property type="entry name" value="HTH_GNTR"/>
    <property type="match status" value="1"/>
</dbReference>
<dbReference type="InterPro" id="IPR008920">
    <property type="entry name" value="TF_FadR/GntR_C"/>
</dbReference>
<keyword evidence="2" id="KW-0238">DNA-binding</keyword>
<dbReference type="GO" id="GO:0003700">
    <property type="term" value="F:DNA-binding transcription factor activity"/>
    <property type="evidence" value="ECO:0007669"/>
    <property type="project" value="InterPro"/>
</dbReference>
<keyword evidence="3" id="KW-0804">Transcription</keyword>
<dbReference type="InterPro" id="IPR036390">
    <property type="entry name" value="WH_DNA-bd_sf"/>
</dbReference>
<proteinExistence type="predicted"/>
<feature type="region of interest" description="Disordered" evidence="4">
    <location>
        <begin position="1"/>
        <end position="23"/>
    </location>
</feature>
<dbReference type="Gene3D" id="1.20.120.530">
    <property type="entry name" value="GntR ligand-binding domain-like"/>
    <property type="match status" value="1"/>
</dbReference>
<comment type="caution">
    <text evidence="6">The sequence shown here is derived from an EMBL/GenBank/DDBJ whole genome shotgun (WGS) entry which is preliminary data.</text>
</comment>
<dbReference type="SUPFAM" id="SSF46785">
    <property type="entry name" value="Winged helix' DNA-binding domain"/>
    <property type="match status" value="1"/>
</dbReference>
<evidence type="ECO:0000256" key="3">
    <source>
        <dbReference type="ARBA" id="ARBA00023163"/>
    </source>
</evidence>
<organism evidence="6 7">
    <name type="scientific">Microvirga alba</name>
    <dbReference type="NCBI Taxonomy" id="2791025"/>
    <lineage>
        <taxon>Bacteria</taxon>
        <taxon>Pseudomonadati</taxon>
        <taxon>Pseudomonadota</taxon>
        <taxon>Alphaproteobacteria</taxon>
        <taxon>Hyphomicrobiales</taxon>
        <taxon>Methylobacteriaceae</taxon>
        <taxon>Microvirga</taxon>
    </lineage>
</organism>
<dbReference type="EMBL" id="JADQDO010000008">
    <property type="protein sequence ID" value="MBF9234851.1"/>
    <property type="molecule type" value="Genomic_DNA"/>
</dbReference>
<dbReference type="Pfam" id="PF00392">
    <property type="entry name" value="GntR"/>
    <property type="match status" value="1"/>
</dbReference>
<dbReference type="Gene3D" id="1.10.10.10">
    <property type="entry name" value="Winged helix-like DNA-binding domain superfamily/Winged helix DNA-binding domain"/>
    <property type="match status" value="1"/>
</dbReference>
<evidence type="ECO:0000256" key="1">
    <source>
        <dbReference type="ARBA" id="ARBA00023015"/>
    </source>
</evidence>
<keyword evidence="1" id="KW-0805">Transcription regulation</keyword>
<dbReference type="GO" id="GO:0003677">
    <property type="term" value="F:DNA binding"/>
    <property type="evidence" value="ECO:0007669"/>
    <property type="project" value="UniProtKB-KW"/>
</dbReference>
<dbReference type="SMART" id="SM00345">
    <property type="entry name" value="HTH_GNTR"/>
    <property type="match status" value="1"/>
</dbReference>
<evidence type="ECO:0000256" key="2">
    <source>
        <dbReference type="ARBA" id="ARBA00023125"/>
    </source>
</evidence>
<dbReference type="PANTHER" id="PTHR43537:SF20">
    <property type="entry name" value="HTH-TYPE TRANSCRIPTIONAL REPRESSOR GLAR"/>
    <property type="match status" value="1"/>
</dbReference>
<dbReference type="PANTHER" id="PTHR43537">
    <property type="entry name" value="TRANSCRIPTIONAL REGULATOR, GNTR FAMILY"/>
    <property type="match status" value="1"/>
</dbReference>
<dbReference type="Pfam" id="PF07729">
    <property type="entry name" value="FCD"/>
    <property type="match status" value="1"/>
</dbReference>
<dbReference type="RefSeq" id="WP_196272835.1">
    <property type="nucleotide sequence ID" value="NZ_JADQDO010000008.1"/>
</dbReference>
<reference evidence="6" key="1">
    <citation type="submission" date="2020-11" db="EMBL/GenBank/DDBJ databases">
        <authorList>
            <person name="Kim M.K."/>
        </authorList>
    </citation>
    <scope>NUCLEOTIDE SEQUENCE</scope>
    <source>
        <strain evidence="6">BT350</strain>
    </source>
</reference>
<evidence type="ECO:0000259" key="5">
    <source>
        <dbReference type="PROSITE" id="PS50949"/>
    </source>
</evidence>
<protein>
    <submittedName>
        <fullName evidence="6">FCD domain-containing protein</fullName>
    </submittedName>
</protein>
<dbReference type="SUPFAM" id="SSF48008">
    <property type="entry name" value="GntR ligand-binding domain-like"/>
    <property type="match status" value="1"/>
</dbReference>
<sequence length="245" mass="26727">MKRSLAIQPSAPPGNSPETAEAAPKTLAEATYWRLRSDIVWGKLPPGSPLRSDELRAAYDVGISPLREALSRLAVEQLVTTVGQRGFRVAPITAADVLDVMETRLVIEREALTRSIKAGDLSWETNLVASFHSLSRLPIPHGPGNAAESWARHHRNFHMALLAACGSDWQLRLAGLLFDQAERYSMVRALKVSAPKLTRDTISEHKQILDAALARNSKAAVAALEKHYRATTKQVLAALQLSSAS</sequence>
<dbReference type="InterPro" id="IPR000524">
    <property type="entry name" value="Tscrpt_reg_HTH_GntR"/>
</dbReference>